<feature type="transmembrane region" description="Helical" evidence="10">
    <location>
        <begin position="270"/>
        <end position="291"/>
    </location>
</feature>
<evidence type="ECO:0000256" key="2">
    <source>
        <dbReference type="ARBA" id="ARBA00022448"/>
    </source>
</evidence>
<feature type="transmembrane region" description="Helical" evidence="10">
    <location>
        <begin position="649"/>
        <end position="667"/>
    </location>
</feature>
<evidence type="ECO:0000256" key="10">
    <source>
        <dbReference type="SAM" id="Phobius"/>
    </source>
</evidence>
<feature type="transmembrane region" description="Helical" evidence="10">
    <location>
        <begin position="747"/>
        <end position="765"/>
    </location>
</feature>
<feature type="transmembrane region" description="Helical" evidence="10">
    <location>
        <begin position="501"/>
        <end position="519"/>
    </location>
</feature>
<dbReference type="KEGG" id="phl:KKY_619"/>
<feature type="transmembrane region" description="Helical" evidence="10">
    <location>
        <begin position="566"/>
        <end position="585"/>
    </location>
</feature>
<feature type="transmembrane region" description="Helical" evidence="10">
    <location>
        <begin position="30"/>
        <end position="48"/>
    </location>
</feature>
<feature type="domain" description="NADH-Ubiquinone oxidoreductase (complex I) chain 5 N-terminal" evidence="12">
    <location>
        <begin position="62"/>
        <end position="110"/>
    </location>
</feature>
<feature type="transmembrane region" description="Helical" evidence="10">
    <location>
        <begin position="80"/>
        <end position="102"/>
    </location>
</feature>
<keyword evidence="6 10" id="KW-1133">Transmembrane helix</keyword>
<dbReference type="Pfam" id="PF00662">
    <property type="entry name" value="Proton_antipo_N"/>
    <property type="match status" value="1"/>
</dbReference>
<evidence type="ECO:0000256" key="1">
    <source>
        <dbReference type="ARBA" id="ARBA00004651"/>
    </source>
</evidence>
<dbReference type="STRING" id="1082931.KKY_619"/>
<dbReference type="PANTHER" id="PTHR43373:SF1">
    <property type="entry name" value="NA(+)_H(+) ANTIPORTER SUBUNIT A"/>
    <property type="match status" value="1"/>
</dbReference>
<dbReference type="Pfam" id="PF20501">
    <property type="entry name" value="MbhE"/>
    <property type="match status" value="1"/>
</dbReference>
<keyword evidence="16" id="KW-1185">Reference proteome</keyword>
<dbReference type="Pfam" id="PF13244">
    <property type="entry name" value="MbhD"/>
    <property type="match status" value="1"/>
</dbReference>
<name>G4RCI6_PELHB</name>
<feature type="domain" description="NADH:quinone oxidoreductase/Mrp antiporter transmembrane" evidence="11">
    <location>
        <begin position="126"/>
        <end position="409"/>
    </location>
</feature>
<keyword evidence="5 9" id="KW-0812">Transmembrane</keyword>
<evidence type="ECO:0000259" key="13">
    <source>
        <dbReference type="Pfam" id="PF13244"/>
    </source>
</evidence>
<evidence type="ECO:0000256" key="8">
    <source>
        <dbReference type="ARBA" id="ARBA00023136"/>
    </source>
</evidence>
<sequence>MIVALIAVAPFVAAVFAPWIKTFAGPSAGWILAIVPAAIFATFISFIGPIADFSVIRVGLDWIPAYGISFSFFIDGLSLVFGVLISGIGTFIVIYSGGYLAGHPHQGRFFSYILMFMGSMLGLVLADNVFTLFVFWELTSITSFLLIGFDHSRQAARRAAIQALVVTGGGGLALLAGLILLTLITGQNSLTGMLTTAGAAQESALYLVAMLLVVAGAFAKSAQVPLHFWLPNAMEAPTPVSAYLHSATMVKAGVYLLARMTPILGDTEPWFWTLTIFGGTTLLMGGALAVRQTDLKQMLAYTTLGSLGLLVLLIGFGTKEAILGALLYLCAHSLFKGALFMVAGTIDHGTGTRDITVLGGLREAMPITFIAAVLAGFSMAGFPIAIGFLAKEEMYLALTSGLWPDLLFLAVLIIGNALMMVVGLLIAFKPFLGDLRPTPHAPHEGPLSLYSGPVVLAVLGICAGLFTDWINHAVLDPAGGAIYNAAVDAHIHLAFDLTNPAVWASITTWALGGVLFWKADAVRSALRRTGETIGWTFDIGFDAFMSGLVRFADRTTRLLHHGRLEWYLLLMFTTLAVGIFAPLLVTDSLPPLPAWPVLNFYEWGAIGIAAIGLIAVLASRTRLTAIVALGIQGFAVAVIFMLFGAPDLSFTQFMVETLTVIILALVMTRLHLDEADSRDLETAVRDGVVSLAVGLGIAVLLLVVLQTDLDLSLTELFRATSTPIAHGRNIVNVILVDYRAIDTLGEISVVMAAGLAILALIRLRASTSGTRGARAGRGRKTGSAR</sequence>
<comment type="subcellular location">
    <subcellularLocation>
        <location evidence="1">Cell membrane</location>
        <topology evidence="1">Multi-pass membrane protein</topology>
    </subcellularLocation>
    <subcellularLocation>
        <location evidence="9">Membrane</location>
        <topology evidence="9">Multi-pass membrane protein</topology>
    </subcellularLocation>
</comment>
<feature type="transmembrane region" description="Helical" evidence="10">
    <location>
        <begin position="109"/>
        <end position="126"/>
    </location>
</feature>
<dbReference type="NCBIfam" id="NF009287">
    <property type="entry name" value="PRK12647.1"/>
    <property type="match status" value="1"/>
</dbReference>
<dbReference type="AlphaFoldDB" id="G4RCI6"/>
<feature type="domain" description="MrpA C-terminal/MbhE" evidence="14">
    <location>
        <begin position="684"/>
        <end position="762"/>
    </location>
</feature>
<dbReference type="InterPro" id="IPR001750">
    <property type="entry name" value="ND/Mrp_TM"/>
</dbReference>
<feature type="transmembrane region" description="Helical" evidence="10">
    <location>
        <begin position="161"/>
        <end position="184"/>
    </location>
</feature>
<keyword evidence="7" id="KW-0406">Ion transport</keyword>
<evidence type="ECO:0000313" key="15">
    <source>
        <dbReference type="EMBL" id="AEQ50658.1"/>
    </source>
</evidence>
<dbReference type="Pfam" id="PF00361">
    <property type="entry name" value="Proton_antipo_M"/>
    <property type="match status" value="1"/>
</dbReference>
<evidence type="ECO:0000256" key="4">
    <source>
        <dbReference type="ARBA" id="ARBA00022475"/>
    </source>
</evidence>
<dbReference type="HOGENOM" id="CLU_007100_2_1_5"/>
<keyword evidence="4" id="KW-1003">Cell membrane</keyword>
<feature type="transmembrane region" description="Helical" evidence="10">
    <location>
        <begin position="406"/>
        <end position="428"/>
    </location>
</feature>
<evidence type="ECO:0000313" key="16">
    <source>
        <dbReference type="Proteomes" id="UP000008850"/>
    </source>
</evidence>
<evidence type="ECO:0000256" key="7">
    <source>
        <dbReference type="ARBA" id="ARBA00023065"/>
    </source>
</evidence>
<feature type="transmembrane region" description="Helical" evidence="10">
    <location>
        <begin position="204"/>
        <end position="228"/>
    </location>
</feature>
<dbReference type="PATRIC" id="fig|1082931.4.peg.613"/>
<protein>
    <submittedName>
        <fullName evidence="15">Na(+) H(+) antiporter subunit A</fullName>
    </submittedName>
</protein>
<feature type="transmembrane region" description="Helical" evidence="10">
    <location>
        <begin position="625"/>
        <end position="643"/>
    </location>
</feature>
<dbReference type="eggNOG" id="COG1009">
    <property type="taxonomic scope" value="Bacteria"/>
</dbReference>
<feature type="domain" description="MrpA C-terminal/MbhD" evidence="13">
    <location>
        <begin position="608"/>
        <end position="670"/>
    </location>
</feature>
<accession>G4RCI6</accession>
<evidence type="ECO:0000256" key="9">
    <source>
        <dbReference type="RuleBase" id="RU000320"/>
    </source>
</evidence>
<dbReference type="GO" id="GO:0015297">
    <property type="term" value="F:antiporter activity"/>
    <property type="evidence" value="ECO:0007669"/>
    <property type="project" value="UniProtKB-KW"/>
</dbReference>
<feature type="transmembrane region" description="Helical" evidence="10">
    <location>
        <begin position="298"/>
        <end position="316"/>
    </location>
</feature>
<keyword evidence="3" id="KW-0050">Antiport</keyword>
<feature type="transmembrane region" description="Helical" evidence="10">
    <location>
        <begin position="688"/>
        <end position="707"/>
    </location>
</feature>
<organism evidence="15 16">
    <name type="scientific">Pelagibacterium halotolerans (strain DSM 22347 / JCM 15775 / CGMCC 1.7692 / B2)</name>
    <dbReference type="NCBI Taxonomy" id="1082931"/>
    <lineage>
        <taxon>Bacteria</taxon>
        <taxon>Pseudomonadati</taxon>
        <taxon>Pseudomonadota</taxon>
        <taxon>Alphaproteobacteria</taxon>
        <taxon>Hyphomicrobiales</taxon>
        <taxon>Devosiaceae</taxon>
        <taxon>Pelagibacterium</taxon>
    </lineage>
</organism>
<keyword evidence="8 10" id="KW-0472">Membrane</keyword>
<evidence type="ECO:0000256" key="6">
    <source>
        <dbReference type="ARBA" id="ARBA00022989"/>
    </source>
</evidence>
<dbReference type="PANTHER" id="PTHR43373">
    <property type="entry name" value="NA(+)/H(+) ANTIPORTER SUBUNIT"/>
    <property type="match status" value="1"/>
</dbReference>
<dbReference type="InterPro" id="IPR046806">
    <property type="entry name" value="MrpA_C/MbhE"/>
</dbReference>
<dbReference type="InterPro" id="IPR050616">
    <property type="entry name" value="CPA3_Na-H_Antiporter_A"/>
</dbReference>
<reference evidence="15 16" key="1">
    <citation type="journal article" date="2012" name="J. Bacteriol.">
        <title>Complete genome sequence of Pelagibacterium halotolerans B2T.</title>
        <authorList>
            <person name="Huo Y.Y."/>
            <person name="Cheng H."/>
            <person name="Han X.F."/>
            <person name="Jiang X.W."/>
            <person name="Sun C."/>
            <person name="Zhang X.Q."/>
            <person name="Zhu X.F."/>
            <person name="Liu Y.F."/>
            <person name="Li P.F."/>
            <person name="Ni P.X."/>
            <person name="Wu M."/>
        </authorList>
    </citation>
    <scope>NUCLEOTIDE SEQUENCE [LARGE SCALE GENOMIC DNA]</scope>
    <source>
        <strain evidence="16">DSM 22347 / JCM 15775 / CGMCC 1.7692 / B2</strain>
    </source>
</reference>
<feature type="transmembrane region" description="Helical" evidence="10">
    <location>
        <begin position="600"/>
        <end position="618"/>
    </location>
</feature>
<dbReference type="GO" id="GO:0006811">
    <property type="term" value="P:monoatomic ion transport"/>
    <property type="evidence" value="ECO:0007669"/>
    <property type="project" value="UniProtKB-KW"/>
</dbReference>
<dbReference type="PRINTS" id="PR01434">
    <property type="entry name" value="NADHDHGNASE5"/>
</dbReference>
<dbReference type="GO" id="GO:0005886">
    <property type="term" value="C:plasma membrane"/>
    <property type="evidence" value="ECO:0007669"/>
    <property type="project" value="UniProtKB-SubCell"/>
</dbReference>
<feature type="transmembrane region" description="Helical" evidence="10">
    <location>
        <begin position="364"/>
        <end position="386"/>
    </location>
</feature>
<evidence type="ECO:0000259" key="11">
    <source>
        <dbReference type="Pfam" id="PF00361"/>
    </source>
</evidence>
<evidence type="ECO:0000256" key="3">
    <source>
        <dbReference type="ARBA" id="ARBA00022449"/>
    </source>
</evidence>
<feature type="transmembrane region" description="Helical" evidence="10">
    <location>
        <begin position="322"/>
        <end position="343"/>
    </location>
</feature>
<dbReference type="InterPro" id="IPR001516">
    <property type="entry name" value="Proton_antipo_N"/>
</dbReference>
<dbReference type="Proteomes" id="UP000008850">
    <property type="component" value="Chromosome"/>
</dbReference>
<keyword evidence="2" id="KW-0813">Transport</keyword>
<dbReference type="InterPro" id="IPR025383">
    <property type="entry name" value="MrpA_C/MbhD"/>
</dbReference>
<evidence type="ECO:0000259" key="12">
    <source>
        <dbReference type="Pfam" id="PF00662"/>
    </source>
</evidence>
<proteinExistence type="predicted"/>
<dbReference type="eggNOG" id="COG2111">
    <property type="taxonomic scope" value="Bacteria"/>
</dbReference>
<evidence type="ECO:0000259" key="14">
    <source>
        <dbReference type="Pfam" id="PF20501"/>
    </source>
</evidence>
<evidence type="ECO:0000256" key="5">
    <source>
        <dbReference type="ARBA" id="ARBA00022692"/>
    </source>
</evidence>
<feature type="transmembrane region" description="Helical" evidence="10">
    <location>
        <begin position="132"/>
        <end position="149"/>
    </location>
</feature>
<feature type="transmembrane region" description="Helical" evidence="10">
    <location>
        <begin position="449"/>
        <end position="467"/>
    </location>
</feature>
<gene>
    <name evidence="15" type="ordered locus">KKY_619</name>
</gene>
<dbReference type="EMBL" id="CP003075">
    <property type="protein sequence ID" value="AEQ50658.1"/>
    <property type="molecule type" value="Genomic_DNA"/>
</dbReference>